<dbReference type="InterPro" id="IPR051257">
    <property type="entry name" value="Diverse_CBS-Domain"/>
</dbReference>
<dbReference type="CDD" id="cd04623">
    <property type="entry name" value="CBS_pair_bac_euk"/>
    <property type="match status" value="1"/>
</dbReference>
<sequence length="148" mass="16543">MSDKIVLQLFKEMGQREVHTISEDATALDAARMMRAKNIGALAVVNEKVDLVGIVSERDVNNKVAALNKLSVEVQVSEIMTKKVAVVFLTTNLKECEETMKDLHVRHLIVMDKGKLVGIVSIRDLLVSTREELEDIVRHLKHYIGIPG</sequence>
<dbReference type="Pfam" id="PF00571">
    <property type="entry name" value="CBS"/>
    <property type="match status" value="2"/>
</dbReference>
<evidence type="ECO:0000313" key="4">
    <source>
        <dbReference type="EMBL" id="KKQ92131.1"/>
    </source>
</evidence>
<evidence type="ECO:0000256" key="1">
    <source>
        <dbReference type="ARBA" id="ARBA00023122"/>
    </source>
</evidence>
<dbReference type="EMBL" id="LBVU01000003">
    <property type="protein sequence ID" value="KKQ92131.1"/>
    <property type="molecule type" value="Genomic_DNA"/>
</dbReference>
<dbReference type="SMART" id="SM00116">
    <property type="entry name" value="CBS"/>
    <property type="match status" value="2"/>
</dbReference>
<organism evidence="4 5">
    <name type="scientific">Candidatus Woesebacteria bacterium GW2011_GWB1_39_10</name>
    <dbReference type="NCBI Taxonomy" id="1618572"/>
    <lineage>
        <taxon>Bacteria</taxon>
        <taxon>Candidatus Woeseibacteriota</taxon>
    </lineage>
</organism>
<reference evidence="4 5" key="1">
    <citation type="journal article" date="2015" name="Nature">
        <title>rRNA introns, odd ribosomes, and small enigmatic genomes across a large radiation of phyla.</title>
        <authorList>
            <person name="Brown C.T."/>
            <person name="Hug L.A."/>
            <person name="Thomas B.C."/>
            <person name="Sharon I."/>
            <person name="Castelle C.J."/>
            <person name="Singh A."/>
            <person name="Wilkins M.J."/>
            <person name="Williams K.H."/>
            <person name="Banfield J.F."/>
        </authorList>
    </citation>
    <scope>NUCLEOTIDE SEQUENCE [LARGE SCALE GENOMIC DNA]</scope>
</reference>
<feature type="domain" description="CBS" evidence="3">
    <location>
        <begin position="80"/>
        <end position="136"/>
    </location>
</feature>
<dbReference type="PANTHER" id="PTHR43080">
    <property type="entry name" value="CBS DOMAIN-CONTAINING PROTEIN CBSX3, MITOCHONDRIAL"/>
    <property type="match status" value="1"/>
</dbReference>
<proteinExistence type="predicted"/>
<evidence type="ECO:0000256" key="2">
    <source>
        <dbReference type="PROSITE-ProRule" id="PRU00703"/>
    </source>
</evidence>
<dbReference type="Proteomes" id="UP000034774">
    <property type="component" value="Unassembled WGS sequence"/>
</dbReference>
<gene>
    <name evidence="4" type="ORF">UT17_C0003G0154</name>
</gene>
<dbReference type="PANTHER" id="PTHR43080:SF2">
    <property type="entry name" value="CBS DOMAIN-CONTAINING PROTEIN"/>
    <property type="match status" value="1"/>
</dbReference>
<dbReference type="InterPro" id="IPR000644">
    <property type="entry name" value="CBS_dom"/>
</dbReference>
<dbReference type="PROSITE" id="PS51371">
    <property type="entry name" value="CBS"/>
    <property type="match status" value="2"/>
</dbReference>
<keyword evidence="1 2" id="KW-0129">CBS domain</keyword>
<evidence type="ECO:0000259" key="3">
    <source>
        <dbReference type="PROSITE" id="PS51371"/>
    </source>
</evidence>
<dbReference type="InterPro" id="IPR046342">
    <property type="entry name" value="CBS_dom_sf"/>
</dbReference>
<feature type="domain" description="CBS" evidence="3">
    <location>
        <begin position="13"/>
        <end position="70"/>
    </location>
</feature>
<name>A0A0G0PS20_9BACT</name>
<comment type="caution">
    <text evidence="4">The sequence shown here is derived from an EMBL/GenBank/DDBJ whole genome shotgun (WGS) entry which is preliminary data.</text>
</comment>
<dbReference type="STRING" id="1618572.UT17_C0003G0154"/>
<dbReference type="SUPFAM" id="SSF54631">
    <property type="entry name" value="CBS-domain pair"/>
    <property type="match status" value="1"/>
</dbReference>
<dbReference type="AlphaFoldDB" id="A0A0G0PS20"/>
<accession>A0A0G0PS20</accession>
<dbReference type="InterPro" id="IPR044725">
    <property type="entry name" value="CBSX3_CBS_dom"/>
</dbReference>
<evidence type="ECO:0000313" key="5">
    <source>
        <dbReference type="Proteomes" id="UP000034774"/>
    </source>
</evidence>
<protein>
    <recommendedName>
        <fullName evidence="3">CBS domain-containing protein</fullName>
    </recommendedName>
</protein>
<dbReference type="Gene3D" id="3.10.580.10">
    <property type="entry name" value="CBS-domain"/>
    <property type="match status" value="1"/>
</dbReference>